<gene>
    <name evidence="1" type="ORF">Aargi30884_28150</name>
</gene>
<protein>
    <submittedName>
        <fullName evidence="1">Uncharacterized protein</fullName>
    </submittedName>
</protein>
<keyword evidence="2" id="KW-1185">Reference proteome</keyword>
<dbReference type="RefSeq" id="WP_118277648.1">
    <property type="nucleotide sequence ID" value="NZ_AP019695.1"/>
</dbReference>
<dbReference type="Proteomes" id="UP000464754">
    <property type="component" value="Chromosome"/>
</dbReference>
<dbReference type="AlphaFoldDB" id="A0A6N4TPH1"/>
<evidence type="ECO:0000313" key="2">
    <source>
        <dbReference type="Proteomes" id="UP000464754"/>
    </source>
</evidence>
<evidence type="ECO:0000313" key="1">
    <source>
        <dbReference type="EMBL" id="BBK23912.1"/>
    </source>
</evidence>
<accession>A0A6N4TPH1</accession>
<dbReference type="KEGG" id="aarg:Aargi30884_28150"/>
<organism evidence="1 2">
    <name type="scientific">Amedibacterium intestinale</name>
    <dbReference type="NCBI Taxonomy" id="2583452"/>
    <lineage>
        <taxon>Bacteria</taxon>
        <taxon>Bacillati</taxon>
        <taxon>Bacillota</taxon>
        <taxon>Erysipelotrichia</taxon>
        <taxon>Erysipelotrichales</taxon>
        <taxon>Erysipelotrichaceae</taxon>
        <taxon>Amedibacterium</taxon>
    </lineage>
</organism>
<proteinExistence type="predicted"/>
<name>A0A6N4TPH1_9FIRM</name>
<sequence>MKILKKYRIMILTFVLFFSLLSAGFYSISKSNISQQKESLEKALKRGILQCYALEGRYPDTLHHLLNDYGIVYNKNLFEVKYEAIASNIMPNVTVLEKK</sequence>
<dbReference type="EMBL" id="AP019695">
    <property type="protein sequence ID" value="BBK23912.1"/>
    <property type="molecule type" value="Genomic_DNA"/>
</dbReference>
<reference evidence="2" key="1">
    <citation type="submission" date="2019-05" db="EMBL/GenBank/DDBJ databases">
        <title>Complete genome sequencing of Absiella argi strain JCM 30884.</title>
        <authorList>
            <person name="Sakamoto M."/>
            <person name="Murakami T."/>
            <person name="Mori H."/>
        </authorList>
    </citation>
    <scope>NUCLEOTIDE SEQUENCE [LARGE SCALE GENOMIC DNA]</scope>
    <source>
        <strain evidence="2">JCM 30884</strain>
    </source>
</reference>